<gene>
    <name evidence="2" type="ORF">WAK64_20655</name>
</gene>
<sequence>MKNKRFLLVACFVLLMGVFSTVTPSVDAAGDDLPQQVLMHEVLYVSIPDDAPSSVFDCQQFFGRSYCGYLNLIGIDTLGDTYRAAYRGYGDLVKD</sequence>
<keyword evidence="1" id="KW-0732">Signal</keyword>
<protein>
    <submittedName>
        <fullName evidence="2">Uncharacterized protein</fullName>
    </submittedName>
</protein>
<dbReference type="Proteomes" id="UP001312865">
    <property type="component" value="Unassembled WGS sequence"/>
</dbReference>
<name>A0ABU8HK37_9BACI</name>
<feature type="signal peptide" evidence="1">
    <location>
        <begin position="1"/>
        <end position="28"/>
    </location>
</feature>
<keyword evidence="3" id="KW-1185">Reference proteome</keyword>
<feature type="chain" id="PRO_5046002217" evidence="1">
    <location>
        <begin position="29"/>
        <end position="95"/>
    </location>
</feature>
<accession>A0ABU8HK37</accession>
<dbReference type="EMBL" id="JBBAXC010000026">
    <property type="protein sequence ID" value="MEI5909443.1"/>
    <property type="molecule type" value="Genomic_DNA"/>
</dbReference>
<proteinExistence type="predicted"/>
<evidence type="ECO:0000256" key="1">
    <source>
        <dbReference type="SAM" id="SignalP"/>
    </source>
</evidence>
<comment type="caution">
    <text evidence="2">The sequence shown here is derived from an EMBL/GenBank/DDBJ whole genome shotgun (WGS) entry which is preliminary data.</text>
</comment>
<organism evidence="2 3">
    <name type="scientific">Bacillus spongiae</name>
    <dbReference type="NCBI Taxonomy" id="2683610"/>
    <lineage>
        <taxon>Bacteria</taxon>
        <taxon>Bacillati</taxon>
        <taxon>Bacillota</taxon>
        <taxon>Bacilli</taxon>
        <taxon>Bacillales</taxon>
        <taxon>Bacillaceae</taxon>
        <taxon>Bacillus</taxon>
    </lineage>
</organism>
<evidence type="ECO:0000313" key="2">
    <source>
        <dbReference type="EMBL" id="MEI5909443.1"/>
    </source>
</evidence>
<evidence type="ECO:0000313" key="3">
    <source>
        <dbReference type="Proteomes" id="UP001312865"/>
    </source>
</evidence>
<dbReference type="RefSeq" id="WP_336588887.1">
    <property type="nucleotide sequence ID" value="NZ_JBBAXC010000026.1"/>
</dbReference>
<reference evidence="2 3" key="1">
    <citation type="journal article" date="2018" name="J. Microbiol.">
        <title>Bacillus spongiae sp. nov., isolated from sponge of Jeju Island.</title>
        <authorList>
            <person name="Lee G.E."/>
            <person name="Im W.T."/>
            <person name="Park J.S."/>
        </authorList>
    </citation>
    <scope>NUCLEOTIDE SEQUENCE [LARGE SCALE GENOMIC DNA]</scope>
    <source>
        <strain evidence="2 3">135PIL107-10</strain>
    </source>
</reference>